<dbReference type="EMBL" id="BGZK01000122">
    <property type="protein sequence ID" value="GBP20737.1"/>
    <property type="molecule type" value="Genomic_DNA"/>
</dbReference>
<reference evidence="1 2" key="1">
    <citation type="journal article" date="2019" name="Commun. Biol.">
        <title>The bagworm genome reveals a unique fibroin gene that provides high tensile strength.</title>
        <authorList>
            <person name="Kono N."/>
            <person name="Nakamura H."/>
            <person name="Ohtoshi R."/>
            <person name="Tomita M."/>
            <person name="Numata K."/>
            <person name="Arakawa K."/>
        </authorList>
    </citation>
    <scope>NUCLEOTIDE SEQUENCE [LARGE SCALE GENOMIC DNA]</scope>
</reference>
<dbReference type="AlphaFoldDB" id="A0A4C1U3Q4"/>
<name>A0A4C1U3Q4_EUMVA</name>
<comment type="caution">
    <text evidence="1">The sequence shown here is derived from an EMBL/GenBank/DDBJ whole genome shotgun (WGS) entry which is preliminary data.</text>
</comment>
<evidence type="ECO:0000313" key="1">
    <source>
        <dbReference type="EMBL" id="GBP20737.1"/>
    </source>
</evidence>
<protein>
    <submittedName>
        <fullName evidence="1">Uncharacterized protein</fullName>
    </submittedName>
</protein>
<organism evidence="1 2">
    <name type="scientific">Eumeta variegata</name>
    <name type="common">Bagworm moth</name>
    <name type="synonym">Eumeta japonica</name>
    <dbReference type="NCBI Taxonomy" id="151549"/>
    <lineage>
        <taxon>Eukaryota</taxon>
        <taxon>Metazoa</taxon>
        <taxon>Ecdysozoa</taxon>
        <taxon>Arthropoda</taxon>
        <taxon>Hexapoda</taxon>
        <taxon>Insecta</taxon>
        <taxon>Pterygota</taxon>
        <taxon>Neoptera</taxon>
        <taxon>Endopterygota</taxon>
        <taxon>Lepidoptera</taxon>
        <taxon>Glossata</taxon>
        <taxon>Ditrysia</taxon>
        <taxon>Tineoidea</taxon>
        <taxon>Psychidae</taxon>
        <taxon>Oiketicinae</taxon>
        <taxon>Eumeta</taxon>
    </lineage>
</organism>
<proteinExistence type="predicted"/>
<accession>A0A4C1U3Q4</accession>
<sequence length="95" mass="10147">MQGDREIEKYTLSPAYTRYIACVASFRRLRASSLRPCHAERGEVADISGGAGAEGGGASARVMLKVHYATDAICATGAGACDPRDTGSRRTLRHF</sequence>
<dbReference type="Proteomes" id="UP000299102">
    <property type="component" value="Unassembled WGS sequence"/>
</dbReference>
<gene>
    <name evidence="1" type="ORF">EVAR_14462_1</name>
</gene>
<evidence type="ECO:0000313" key="2">
    <source>
        <dbReference type="Proteomes" id="UP000299102"/>
    </source>
</evidence>
<keyword evidence="2" id="KW-1185">Reference proteome</keyword>